<dbReference type="InterPro" id="IPR002826">
    <property type="entry name" value="MptE-like"/>
</dbReference>
<gene>
    <name evidence="3" type="ORF">M947_11060</name>
</gene>
<dbReference type="RefSeq" id="WP_021288446.1">
    <property type="nucleotide sequence ID" value="NZ_AUPZ01000019.1"/>
</dbReference>
<evidence type="ECO:0000259" key="1">
    <source>
        <dbReference type="Pfam" id="PF01973"/>
    </source>
</evidence>
<dbReference type="Pfam" id="PF01973">
    <property type="entry name" value="MptE-like"/>
    <property type="match status" value="1"/>
</dbReference>
<dbReference type="STRING" id="1172190.M947_11060"/>
<feature type="domain" description="6-hydroxymethylpterin diphosphokinase MptE-like" evidence="1">
    <location>
        <begin position="274"/>
        <end position="429"/>
    </location>
</feature>
<sequence length="873" mass="101171">MQDIESVVVQNYEKSMLYFEQSHPDLFNKLKALELLLGEGKYPQKYDLEFKDGYFDVVELASGNFLYNMDSYKHSHNLVKEINFKKDAHVIETFYNHNFDDESVKAAKQLTANHTYATTAPIVNYYNKNIEKSMSMKKIHKFMFLGVGLGLHIQNISQKTGADVFLVLEDDIELFRLSLFTCNYEETFKGREVFFGIAQNNPEFEETFAHFYEYAFIRNHYLKFSLFSSKDEVLIKKIQTAILSRSEHCYSHAALLEKGSRVLEKISKDYKFFSMLKKDEKFFDDKPILVLGAGPSLGANKEWLRQHQNNFIIIAPFSTLRVLYHLNIAPDIIVHIDEGDAFAERSIELYEGKKEFFKNSLFIFSASIPQLFFDTFDKDAIYLLEDRTQYKLNDNYLEIASVGEAVYAIALSLTRQNVYLLGLDMALADDGSSHSRTHSKGKADTSLADKLDDVADIRKTVLNVRGNFRDKVVTMPLFTMSITLINLQTKKYRSKDQQIYNLSDGAYFDNTTPLRPEIVEFKNKDEQEYGVVQSEYGITFIGYYKKINSDNVYDIDVYIDGNHIDTLRADKALKSVEEAFDVDSNGFEFVLEEKYLKESHLLEFKESKSGKLLMDGSVKTISMQDEKFNELRFMDSVEHIDDKEIKNAYCKDAIGFMATEENLADVEFVNYIKELMVRFPDVEFKGFCFDDTCLNNLKSVFGEFGSTIKIKIVTSGLEVIENIEIFIYTKKSLENNSHNVLVKKMVHKCKCIHRIMFDKSRKNKLLKDVGIIDQNDWFLKNAPSLGINQQDFINAQYNRNLLLAQLAYKQGLNIEVTLDTNSYDWMYFDQLEYLLKYSQYKKLVTKIPYLFHNKIFESLVSSSDEVISSKPIK</sequence>
<dbReference type="AlphaFoldDB" id="T0KLZ7"/>
<comment type="caution">
    <text evidence="3">The sequence shown here is derived from an EMBL/GenBank/DDBJ whole genome shotgun (WGS) entry which is preliminary data.</text>
</comment>
<dbReference type="Proteomes" id="UP000015520">
    <property type="component" value="Unassembled WGS sequence"/>
</dbReference>
<evidence type="ECO:0000259" key="2">
    <source>
        <dbReference type="Pfam" id="PF20157"/>
    </source>
</evidence>
<evidence type="ECO:0000313" key="3">
    <source>
        <dbReference type="EMBL" id="EQB34413.1"/>
    </source>
</evidence>
<protein>
    <recommendedName>
        <fullName evidence="5">DUF115 domain-containing protein</fullName>
    </recommendedName>
</protein>
<evidence type="ECO:0000313" key="4">
    <source>
        <dbReference type="Proteomes" id="UP000015520"/>
    </source>
</evidence>
<dbReference type="eggNOG" id="COG2604">
    <property type="taxonomic scope" value="Bacteria"/>
</dbReference>
<reference evidence="3 4" key="1">
    <citation type="submission" date="2013-07" db="EMBL/GenBank/DDBJ databases">
        <title>Sulfurimonas hongkongensis AST-10 Genome Sequencing.</title>
        <authorList>
            <person name="Cai L."/>
            <person name="Zhang T."/>
        </authorList>
    </citation>
    <scope>NUCLEOTIDE SEQUENCE [LARGE SCALE GENOMIC DNA]</scope>
    <source>
        <strain evidence="3 4">AST-10</strain>
    </source>
</reference>
<dbReference type="Pfam" id="PF20157">
    <property type="entry name" value="Maf_flag10_N"/>
    <property type="match status" value="1"/>
</dbReference>
<keyword evidence="4" id="KW-1185">Reference proteome</keyword>
<organism evidence="3 4">
    <name type="scientific">Sulfurimonas hongkongensis</name>
    <dbReference type="NCBI Taxonomy" id="1172190"/>
    <lineage>
        <taxon>Bacteria</taxon>
        <taxon>Pseudomonadati</taxon>
        <taxon>Campylobacterota</taxon>
        <taxon>Epsilonproteobacteria</taxon>
        <taxon>Campylobacterales</taxon>
        <taxon>Sulfurimonadaceae</taxon>
        <taxon>Sulfurimonas</taxon>
    </lineage>
</organism>
<accession>T0KLZ7</accession>
<dbReference type="PANTHER" id="PTHR41786">
    <property type="entry name" value="MOTILITY ACCESSORY FACTOR MAF"/>
    <property type="match status" value="1"/>
</dbReference>
<feature type="domain" description="Glycosyltransferase Maf N-terminal" evidence="2">
    <location>
        <begin position="12"/>
        <end position="189"/>
    </location>
</feature>
<dbReference type="EMBL" id="AUPZ01000019">
    <property type="protein sequence ID" value="EQB34413.1"/>
    <property type="molecule type" value="Genomic_DNA"/>
</dbReference>
<dbReference type="OrthoDB" id="5404763at2"/>
<name>T0KLZ7_9BACT</name>
<evidence type="ECO:0008006" key="5">
    <source>
        <dbReference type="Google" id="ProtNLM"/>
    </source>
</evidence>
<dbReference type="PANTHER" id="PTHR41786:SF1">
    <property type="entry name" value="6-HYDROXYMETHYLPTERIN DIPHOSPHOKINASE MPTE-LIKE DOMAIN-CONTAINING PROTEIN"/>
    <property type="match status" value="1"/>
</dbReference>
<proteinExistence type="predicted"/>
<dbReference type="PATRIC" id="fig|1172190.3.peg.2132"/>
<dbReference type="InterPro" id="IPR045376">
    <property type="entry name" value="Maf_N"/>
</dbReference>